<keyword evidence="4" id="KW-0378">Hydrolase</keyword>
<evidence type="ECO:0000256" key="1">
    <source>
        <dbReference type="ARBA" id="ARBA00001273"/>
    </source>
</evidence>
<dbReference type="KEGG" id="hae:halTADL_0879"/>
<keyword evidence="5 8" id="KW-0460">Magnesium</keyword>
<dbReference type="GO" id="GO:0007165">
    <property type="term" value="P:signal transduction"/>
    <property type="evidence" value="ECO:0007669"/>
    <property type="project" value="TreeGrafter"/>
</dbReference>
<dbReference type="Proteomes" id="UP000198888">
    <property type="component" value="Unassembled WGS sequence"/>
</dbReference>
<evidence type="ECO:0000256" key="8">
    <source>
        <dbReference type="PIRSR" id="PIRSR600760-2"/>
    </source>
</evidence>
<evidence type="ECO:0000256" key="7">
    <source>
        <dbReference type="ARBA" id="ARBA00038103"/>
    </source>
</evidence>
<dbReference type="GO" id="GO:0042132">
    <property type="term" value="F:fructose 1,6-bisphosphate 1-phosphatase activity"/>
    <property type="evidence" value="ECO:0007669"/>
    <property type="project" value="UniProtKB-EC"/>
</dbReference>
<dbReference type="GO" id="GO:0046872">
    <property type="term" value="F:metal ion binding"/>
    <property type="evidence" value="ECO:0007669"/>
    <property type="project" value="UniProtKB-KW"/>
</dbReference>
<evidence type="ECO:0000313" key="10">
    <source>
        <dbReference type="Proteomes" id="UP000198888"/>
    </source>
</evidence>
<keyword evidence="10" id="KW-1185">Reference proteome</keyword>
<sequence>MEQSTDDLAAVASDAVRASGDYLREAFRNGAVDGEYDTTDVKAVADREAQRQVRSVIDSHYPDHAFDGEESEWSDSDHAYRWVVDPLDGTNNFASGYPKFATAAAVLHNDEPVVAAIYEPLTGTQYLARRGEGTTVDGRPIRVTDGSTHPLEHGTVALVIGLPAVTNSALAQQAETLELALRDQCKRVVATWAPCVDWGLLARGAIDGLVAFHPERYEQYAGSLLAAESAVKAVDTVDDDGLYVGAPNSETTQRLHETVMDSL</sequence>
<evidence type="ECO:0000256" key="5">
    <source>
        <dbReference type="ARBA" id="ARBA00022842"/>
    </source>
</evidence>
<feature type="binding site" evidence="8">
    <location>
        <position position="88"/>
    </location>
    <ligand>
        <name>Mg(2+)</name>
        <dbReference type="ChEBI" id="CHEBI:18420"/>
        <label>1</label>
        <note>catalytic</note>
    </ligand>
</feature>
<keyword evidence="3 8" id="KW-0479">Metal-binding</keyword>
<dbReference type="InterPro" id="IPR020583">
    <property type="entry name" value="Inositol_monoP_metal-BS"/>
</dbReference>
<dbReference type="CDD" id="cd01637">
    <property type="entry name" value="IMPase_like"/>
    <property type="match status" value="1"/>
</dbReference>
<comment type="catalytic activity">
    <reaction evidence="1">
        <text>beta-D-fructose 1,6-bisphosphate + H2O = beta-D-fructose 6-phosphate + phosphate</text>
        <dbReference type="Rhea" id="RHEA:11064"/>
        <dbReference type="ChEBI" id="CHEBI:15377"/>
        <dbReference type="ChEBI" id="CHEBI:32966"/>
        <dbReference type="ChEBI" id="CHEBI:43474"/>
        <dbReference type="ChEBI" id="CHEBI:57634"/>
        <dbReference type="EC" id="3.1.3.11"/>
    </reaction>
</comment>
<dbReference type="PANTHER" id="PTHR20854:SF4">
    <property type="entry name" value="INOSITOL-1-MONOPHOSPHATASE-RELATED"/>
    <property type="match status" value="1"/>
</dbReference>
<evidence type="ECO:0000256" key="4">
    <source>
        <dbReference type="ARBA" id="ARBA00022801"/>
    </source>
</evidence>
<reference evidence="9 10" key="1">
    <citation type="submission" date="2016-10" db="EMBL/GenBank/DDBJ databases">
        <authorList>
            <person name="de Groot N.N."/>
        </authorList>
    </citation>
    <scope>NUCLEOTIDE SEQUENCE [LARGE SCALE GENOMIC DNA]</scope>
    <source>
        <strain evidence="9 10">DSM 22187</strain>
    </source>
</reference>
<dbReference type="Gene3D" id="3.30.540.10">
    <property type="entry name" value="Fructose-1,6-Bisphosphatase, subunit A, domain 1"/>
    <property type="match status" value="1"/>
</dbReference>
<dbReference type="STRING" id="1073996.SAMN05444271_107103"/>
<dbReference type="GeneID" id="35001692"/>
<protein>
    <recommendedName>
        <fullName evidence="2">fructose-bisphosphatase</fullName>
        <ecNumber evidence="2">3.1.3.11</ecNumber>
    </recommendedName>
</protein>
<evidence type="ECO:0000313" key="9">
    <source>
        <dbReference type="EMBL" id="SEI76163.1"/>
    </source>
</evidence>
<dbReference type="PRINTS" id="PR00377">
    <property type="entry name" value="IMPHPHTASES"/>
</dbReference>
<dbReference type="EMBL" id="FNYR01000007">
    <property type="protein sequence ID" value="SEI76163.1"/>
    <property type="molecule type" value="Genomic_DNA"/>
</dbReference>
<organism evidence="9 10">
    <name type="scientific">Halohasta litchfieldiae</name>
    <dbReference type="NCBI Taxonomy" id="1073996"/>
    <lineage>
        <taxon>Archaea</taxon>
        <taxon>Methanobacteriati</taxon>
        <taxon>Methanobacteriota</taxon>
        <taxon>Stenosarchaea group</taxon>
        <taxon>Halobacteria</taxon>
        <taxon>Halobacteriales</taxon>
        <taxon>Haloferacaceae</taxon>
        <taxon>Halohasta</taxon>
    </lineage>
</organism>
<dbReference type="GO" id="GO:0006020">
    <property type="term" value="P:inositol metabolic process"/>
    <property type="evidence" value="ECO:0007669"/>
    <property type="project" value="TreeGrafter"/>
</dbReference>
<comment type="cofactor">
    <cofactor evidence="8">
        <name>Mg(2+)</name>
        <dbReference type="ChEBI" id="CHEBI:18420"/>
    </cofactor>
</comment>
<dbReference type="AlphaFoldDB" id="A0A1H6T7T9"/>
<feature type="binding site" evidence="8">
    <location>
        <position position="69"/>
    </location>
    <ligand>
        <name>Mg(2+)</name>
        <dbReference type="ChEBI" id="CHEBI:18420"/>
        <label>1</label>
        <note>catalytic</note>
    </ligand>
</feature>
<proteinExistence type="inferred from homology"/>
<accession>A0A2H4Q013</accession>
<dbReference type="InterPro" id="IPR000760">
    <property type="entry name" value="Inositol_monophosphatase-like"/>
</dbReference>
<feature type="binding site" evidence="8">
    <location>
        <position position="87"/>
    </location>
    <ligand>
        <name>Mg(2+)</name>
        <dbReference type="ChEBI" id="CHEBI:18420"/>
        <label>1</label>
        <note>catalytic</note>
    </ligand>
</feature>
<evidence type="ECO:0000256" key="2">
    <source>
        <dbReference type="ARBA" id="ARBA00013093"/>
    </source>
</evidence>
<comment type="similarity">
    <text evidence="7">Belongs to the inositol monophosphatase superfamily. FBPase class 4 family.</text>
</comment>
<dbReference type="SUPFAM" id="SSF56655">
    <property type="entry name" value="Carbohydrate phosphatase"/>
    <property type="match status" value="1"/>
</dbReference>
<evidence type="ECO:0000256" key="6">
    <source>
        <dbReference type="ARBA" id="ARBA00023277"/>
    </source>
</evidence>
<name>A0A1H6T7T9_9EURY</name>
<accession>A0A1H6T7T9</accession>
<dbReference type="PROSITE" id="PS00629">
    <property type="entry name" value="IMP_1"/>
    <property type="match status" value="1"/>
</dbReference>
<dbReference type="GO" id="GO:0008934">
    <property type="term" value="F:inositol monophosphate 1-phosphatase activity"/>
    <property type="evidence" value="ECO:0007669"/>
    <property type="project" value="TreeGrafter"/>
</dbReference>
<dbReference type="RefSeq" id="WP_089671694.1">
    <property type="nucleotide sequence ID" value="NZ_CP024845.1"/>
</dbReference>
<dbReference type="PANTHER" id="PTHR20854">
    <property type="entry name" value="INOSITOL MONOPHOSPHATASE"/>
    <property type="match status" value="1"/>
</dbReference>
<dbReference type="OrthoDB" id="58111at2157"/>
<gene>
    <name evidence="9" type="ORF">SAMN05444271_107103</name>
</gene>
<feature type="binding site" evidence="8">
    <location>
        <position position="85"/>
    </location>
    <ligand>
        <name>Mg(2+)</name>
        <dbReference type="ChEBI" id="CHEBI:18420"/>
        <label>1</label>
        <note>catalytic</note>
    </ligand>
</feature>
<keyword evidence="6" id="KW-0119">Carbohydrate metabolism</keyword>
<dbReference type="Pfam" id="PF00459">
    <property type="entry name" value="Inositol_P"/>
    <property type="match status" value="1"/>
</dbReference>
<dbReference type="EC" id="3.1.3.11" evidence="2"/>
<evidence type="ECO:0000256" key="3">
    <source>
        <dbReference type="ARBA" id="ARBA00022723"/>
    </source>
</evidence>